<dbReference type="InterPro" id="IPR007712">
    <property type="entry name" value="RelE/ParE_toxin"/>
</dbReference>
<dbReference type="KEGG" id="lins:G7067_10670"/>
<dbReference type="Pfam" id="PF05016">
    <property type="entry name" value="ParE_toxin"/>
    <property type="match status" value="1"/>
</dbReference>
<sequence>MRLLWSAEARADRIAIWDYLAAENPAAAIRVDQAFADALEHLCGNPLLGRPGLVRGTRDLFPVGHYRIVYEVVDDTISVLAITHTSRLWPAQ</sequence>
<accession>A0A6G8FK86</accession>
<dbReference type="EMBL" id="CP049934">
    <property type="protein sequence ID" value="QIM16764.1"/>
    <property type="molecule type" value="Genomic_DNA"/>
</dbReference>
<evidence type="ECO:0000256" key="2">
    <source>
        <dbReference type="ARBA" id="ARBA00022649"/>
    </source>
</evidence>
<dbReference type="PANTHER" id="PTHR33755">
    <property type="entry name" value="TOXIN PARE1-RELATED"/>
    <property type="match status" value="1"/>
</dbReference>
<dbReference type="RefSeq" id="WP_166324120.1">
    <property type="nucleotide sequence ID" value="NZ_CP049934.1"/>
</dbReference>
<dbReference type="Proteomes" id="UP000501387">
    <property type="component" value="Chromosome"/>
</dbReference>
<comment type="similarity">
    <text evidence="1">Belongs to the RelE toxin family.</text>
</comment>
<evidence type="ECO:0000313" key="3">
    <source>
        <dbReference type="EMBL" id="QIM16764.1"/>
    </source>
</evidence>
<dbReference type="AlphaFoldDB" id="A0A6G8FK86"/>
<dbReference type="Gene3D" id="3.30.2310.20">
    <property type="entry name" value="RelE-like"/>
    <property type="match status" value="1"/>
</dbReference>
<evidence type="ECO:0000256" key="1">
    <source>
        <dbReference type="ARBA" id="ARBA00006226"/>
    </source>
</evidence>
<dbReference type="SUPFAM" id="SSF143011">
    <property type="entry name" value="RelE-like"/>
    <property type="match status" value="1"/>
</dbReference>
<gene>
    <name evidence="3" type="ORF">G7067_10670</name>
</gene>
<reference evidence="3 4" key="1">
    <citation type="submission" date="2020-03" db="EMBL/GenBank/DDBJ databases">
        <title>Leucobacter sp. nov., isolated from beetles.</title>
        <authorList>
            <person name="Hyun D.-W."/>
            <person name="Bae J.-W."/>
        </authorList>
    </citation>
    <scope>NUCLEOTIDE SEQUENCE [LARGE SCALE GENOMIC DNA]</scope>
    <source>
        <strain evidence="3 4">HDW9B</strain>
    </source>
</reference>
<keyword evidence="2" id="KW-1277">Toxin-antitoxin system</keyword>
<dbReference type="InterPro" id="IPR035093">
    <property type="entry name" value="RelE/ParE_toxin_dom_sf"/>
</dbReference>
<keyword evidence="4" id="KW-1185">Reference proteome</keyword>
<protein>
    <submittedName>
        <fullName evidence="3">Type II toxin-antitoxin system RelE/ParE family toxin</fullName>
    </submittedName>
</protein>
<organism evidence="3 4">
    <name type="scientific">Leucobacter insecticola</name>
    <dbReference type="NCBI Taxonomy" id="2714934"/>
    <lineage>
        <taxon>Bacteria</taxon>
        <taxon>Bacillati</taxon>
        <taxon>Actinomycetota</taxon>
        <taxon>Actinomycetes</taxon>
        <taxon>Micrococcales</taxon>
        <taxon>Microbacteriaceae</taxon>
        <taxon>Leucobacter</taxon>
    </lineage>
</organism>
<name>A0A6G8FK86_9MICO</name>
<proteinExistence type="inferred from homology"/>
<dbReference type="InterPro" id="IPR051803">
    <property type="entry name" value="TA_system_RelE-like_toxin"/>
</dbReference>
<evidence type="ECO:0000313" key="4">
    <source>
        <dbReference type="Proteomes" id="UP000501387"/>
    </source>
</evidence>